<dbReference type="GO" id="GO:0005524">
    <property type="term" value="F:ATP binding"/>
    <property type="evidence" value="ECO:0007669"/>
    <property type="project" value="UniProtKB-KW"/>
</dbReference>
<dbReference type="EMBL" id="FNCV01000010">
    <property type="protein sequence ID" value="SDH70047.1"/>
    <property type="molecule type" value="Genomic_DNA"/>
</dbReference>
<dbReference type="InterPro" id="IPR003439">
    <property type="entry name" value="ABC_transporter-like_ATP-bd"/>
</dbReference>
<dbReference type="Gene3D" id="3.40.50.300">
    <property type="entry name" value="P-loop containing nucleotide triphosphate hydrolases"/>
    <property type="match status" value="1"/>
</dbReference>
<keyword evidence="7 8" id="KW-0472">Membrane</keyword>
<name>A0A1G8EJK3_9PROT</name>
<dbReference type="GO" id="GO:0090374">
    <property type="term" value="P:oligopeptide export from mitochondrion"/>
    <property type="evidence" value="ECO:0007669"/>
    <property type="project" value="TreeGrafter"/>
</dbReference>
<evidence type="ECO:0000259" key="9">
    <source>
        <dbReference type="PROSITE" id="PS50893"/>
    </source>
</evidence>
<feature type="transmembrane region" description="Helical" evidence="8">
    <location>
        <begin position="249"/>
        <end position="269"/>
    </location>
</feature>
<dbReference type="PANTHER" id="PTHR43394:SF1">
    <property type="entry name" value="ATP-BINDING CASSETTE SUB-FAMILY B MEMBER 10, MITOCHONDRIAL"/>
    <property type="match status" value="1"/>
</dbReference>
<feature type="transmembrane region" description="Helical" evidence="8">
    <location>
        <begin position="275"/>
        <end position="295"/>
    </location>
</feature>
<dbReference type="GO" id="GO:0005886">
    <property type="term" value="C:plasma membrane"/>
    <property type="evidence" value="ECO:0007669"/>
    <property type="project" value="UniProtKB-SubCell"/>
</dbReference>
<feature type="domain" description="ABC transporter" evidence="9">
    <location>
        <begin position="344"/>
        <end position="578"/>
    </location>
</feature>
<dbReference type="InterPro" id="IPR027417">
    <property type="entry name" value="P-loop_NTPase"/>
</dbReference>
<evidence type="ECO:0000256" key="7">
    <source>
        <dbReference type="ARBA" id="ARBA00023136"/>
    </source>
</evidence>
<dbReference type="GO" id="GO:0015421">
    <property type="term" value="F:ABC-type oligopeptide transporter activity"/>
    <property type="evidence" value="ECO:0007669"/>
    <property type="project" value="TreeGrafter"/>
</dbReference>
<accession>A0A1G8EJK3</accession>
<evidence type="ECO:0000256" key="4">
    <source>
        <dbReference type="ARBA" id="ARBA00022741"/>
    </source>
</evidence>
<keyword evidence="3 8" id="KW-0812">Transmembrane</keyword>
<feature type="transmembrane region" description="Helical" evidence="8">
    <location>
        <begin position="27"/>
        <end position="48"/>
    </location>
</feature>
<evidence type="ECO:0000256" key="6">
    <source>
        <dbReference type="ARBA" id="ARBA00022989"/>
    </source>
</evidence>
<gene>
    <name evidence="11" type="ORF">SAMN05421742_11061</name>
</gene>
<feature type="domain" description="ABC transmembrane type-1" evidence="10">
    <location>
        <begin position="28"/>
        <end position="310"/>
    </location>
</feature>
<dbReference type="InterPro" id="IPR003593">
    <property type="entry name" value="AAA+_ATPase"/>
</dbReference>
<dbReference type="InterPro" id="IPR039421">
    <property type="entry name" value="Type_1_exporter"/>
</dbReference>
<keyword evidence="4" id="KW-0547">Nucleotide-binding</keyword>
<keyword evidence="6 8" id="KW-1133">Transmembrane helix</keyword>
<dbReference type="SUPFAM" id="SSF52540">
    <property type="entry name" value="P-loop containing nucleoside triphosphate hydrolases"/>
    <property type="match status" value="1"/>
</dbReference>
<dbReference type="Gene3D" id="1.20.1560.10">
    <property type="entry name" value="ABC transporter type 1, transmembrane domain"/>
    <property type="match status" value="1"/>
</dbReference>
<evidence type="ECO:0000256" key="2">
    <source>
        <dbReference type="ARBA" id="ARBA00022448"/>
    </source>
</evidence>
<sequence>MAAPLSTTRQVFGRLYDEAIRHHRGTIALAVFFMAIAAGCQALLAWLMEPVIDEVFAAKEASYLLPLAGAVLLTFMVRGGAEFSQSVLMNKVGLKIIRDMSGRLFAHLMRLDVSQVQATASGRLVAHFNIDVLNLRQATSTVITNIGKDLLAVIGLVAVMFEKDWLLACLTFFVFPLAVVPIVRLGRRMRRTVARSQEQSGHLSALVGQCLQGIRLVKSYRMEGHEAGRVNEKLETIYRLARKATTTRAMSSPIMETLGGVAVVVVILYGGNRVIAGETTTGAFFAFLFALLTAYRPMKSLANMNSVLQEGVASAQRLYNVLDTEPRITDQPGAVPLVVRQGEVRLDGVSFSYDGTSATLSGVDIIVPPGHMVALVGPSGAGKSTIFNLIARFHEVESGAVRIDGQDIREVSLDSLRQSVALVSQEVVLFDDTVAANIAFGRPGASRAEIEQAAERAAAAEFIAELPEGYDTLVGEQGMRLSGGQRQRIAIARALLKDAPILLLDEATSALDTESERHVQKALTTLMEGRTTLVIAHRLSTIRHADRIYVLDQGRVVEQGGHADLLAKGGAYARLNALQGSTGEDIG</sequence>
<dbReference type="InterPro" id="IPR017871">
    <property type="entry name" value="ABC_transporter-like_CS"/>
</dbReference>
<dbReference type="CDD" id="cd18552">
    <property type="entry name" value="ABC_6TM_MsbA_like"/>
    <property type="match status" value="1"/>
</dbReference>
<protein>
    <submittedName>
        <fullName evidence="11">ATP-binding cassette, subfamily B, MsbA</fullName>
    </submittedName>
</protein>
<dbReference type="FunFam" id="3.40.50.300:FF:000287">
    <property type="entry name" value="Multidrug ABC transporter ATP-binding protein"/>
    <property type="match status" value="1"/>
</dbReference>
<keyword evidence="12" id="KW-1185">Reference proteome</keyword>
<evidence type="ECO:0000313" key="12">
    <source>
        <dbReference type="Proteomes" id="UP000217076"/>
    </source>
</evidence>
<dbReference type="AlphaFoldDB" id="A0A1G8EJK3"/>
<dbReference type="InterPro" id="IPR036640">
    <property type="entry name" value="ABC1_TM_sf"/>
</dbReference>
<organism evidence="11 12">
    <name type="scientific">Roseospirillum parvum</name>
    <dbReference type="NCBI Taxonomy" id="83401"/>
    <lineage>
        <taxon>Bacteria</taxon>
        <taxon>Pseudomonadati</taxon>
        <taxon>Pseudomonadota</taxon>
        <taxon>Alphaproteobacteria</taxon>
        <taxon>Rhodospirillales</taxon>
        <taxon>Rhodospirillaceae</taxon>
        <taxon>Roseospirillum</taxon>
    </lineage>
</organism>
<dbReference type="PROSITE" id="PS00211">
    <property type="entry name" value="ABC_TRANSPORTER_1"/>
    <property type="match status" value="1"/>
</dbReference>
<dbReference type="PROSITE" id="PS50929">
    <property type="entry name" value="ABC_TM1F"/>
    <property type="match status" value="1"/>
</dbReference>
<evidence type="ECO:0000256" key="3">
    <source>
        <dbReference type="ARBA" id="ARBA00022692"/>
    </source>
</evidence>
<dbReference type="GO" id="GO:0016887">
    <property type="term" value="F:ATP hydrolysis activity"/>
    <property type="evidence" value="ECO:0007669"/>
    <property type="project" value="InterPro"/>
</dbReference>
<comment type="subcellular location">
    <subcellularLocation>
        <location evidence="1">Cell membrane</location>
        <topology evidence="1">Multi-pass membrane protein</topology>
    </subcellularLocation>
</comment>
<keyword evidence="5 11" id="KW-0067">ATP-binding</keyword>
<evidence type="ECO:0000256" key="8">
    <source>
        <dbReference type="SAM" id="Phobius"/>
    </source>
</evidence>
<evidence type="ECO:0000259" key="10">
    <source>
        <dbReference type="PROSITE" id="PS50929"/>
    </source>
</evidence>
<dbReference type="PROSITE" id="PS50893">
    <property type="entry name" value="ABC_TRANSPORTER_2"/>
    <property type="match status" value="1"/>
</dbReference>
<dbReference type="SUPFAM" id="SSF90123">
    <property type="entry name" value="ABC transporter transmembrane region"/>
    <property type="match status" value="1"/>
</dbReference>
<feature type="transmembrane region" description="Helical" evidence="8">
    <location>
        <begin position="142"/>
        <end position="159"/>
    </location>
</feature>
<dbReference type="Pfam" id="PF00664">
    <property type="entry name" value="ABC_membrane"/>
    <property type="match status" value="1"/>
</dbReference>
<reference evidence="12" key="1">
    <citation type="submission" date="2016-10" db="EMBL/GenBank/DDBJ databases">
        <authorList>
            <person name="Varghese N."/>
            <person name="Submissions S."/>
        </authorList>
    </citation>
    <scope>NUCLEOTIDE SEQUENCE [LARGE SCALE GENOMIC DNA]</scope>
    <source>
        <strain evidence="12">930I</strain>
    </source>
</reference>
<proteinExistence type="predicted"/>
<dbReference type="Pfam" id="PF00005">
    <property type="entry name" value="ABC_tran"/>
    <property type="match status" value="1"/>
</dbReference>
<dbReference type="STRING" id="83401.SAMN05421742_11061"/>
<dbReference type="SMART" id="SM00382">
    <property type="entry name" value="AAA"/>
    <property type="match status" value="1"/>
</dbReference>
<dbReference type="PANTHER" id="PTHR43394">
    <property type="entry name" value="ATP-DEPENDENT PERMEASE MDL1, MITOCHONDRIAL"/>
    <property type="match status" value="1"/>
</dbReference>
<evidence type="ECO:0000313" key="11">
    <source>
        <dbReference type="EMBL" id="SDH70047.1"/>
    </source>
</evidence>
<feature type="transmembrane region" description="Helical" evidence="8">
    <location>
        <begin position="63"/>
        <end position="81"/>
    </location>
</feature>
<keyword evidence="2" id="KW-0813">Transport</keyword>
<dbReference type="RefSeq" id="WP_092621047.1">
    <property type="nucleotide sequence ID" value="NZ_FNCV01000010.1"/>
</dbReference>
<evidence type="ECO:0000256" key="1">
    <source>
        <dbReference type="ARBA" id="ARBA00004651"/>
    </source>
</evidence>
<dbReference type="Proteomes" id="UP000217076">
    <property type="component" value="Unassembled WGS sequence"/>
</dbReference>
<evidence type="ECO:0000256" key="5">
    <source>
        <dbReference type="ARBA" id="ARBA00022840"/>
    </source>
</evidence>
<feature type="transmembrane region" description="Helical" evidence="8">
    <location>
        <begin position="165"/>
        <end position="186"/>
    </location>
</feature>
<dbReference type="InterPro" id="IPR011527">
    <property type="entry name" value="ABC1_TM_dom"/>
</dbReference>
<dbReference type="OrthoDB" id="9804259at2"/>